<dbReference type="AlphaFoldDB" id="A0A8S9WWR3"/>
<evidence type="ECO:0000313" key="1">
    <source>
        <dbReference type="EMBL" id="KAF6201133.1"/>
    </source>
</evidence>
<dbReference type="Proteomes" id="UP000466442">
    <property type="component" value="Unassembled WGS sequence"/>
</dbReference>
<keyword evidence="2" id="KW-1185">Reference proteome</keyword>
<protein>
    <submittedName>
        <fullName evidence="1">Uncharacterized protein</fullName>
    </submittedName>
</protein>
<dbReference type="EMBL" id="WIXP02000013">
    <property type="protein sequence ID" value="KAF6201133.1"/>
    <property type="molecule type" value="Genomic_DNA"/>
</dbReference>
<reference evidence="1" key="1">
    <citation type="journal article" date="2021" name="Mol. Ecol. Resour.">
        <title>Apolygus lucorum genome provides insights into omnivorousness and mesophyll feeding.</title>
        <authorList>
            <person name="Liu Y."/>
            <person name="Liu H."/>
            <person name="Wang H."/>
            <person name="Huang T."/>
            <person name="Liu B."/>
            <person name="Yang B."/>
            <person name="Yin L."/>
            <person name="Li B."/>
            <person name="Zhang Y."/>
            <person name="Zhang S."/>
            <person name="Jiang F."/>
            <person name="Zhang X."/>
            <person name="Ren Y."/>
            <person name="Wang B."/>
            <person name="Wang S."/>
            <person name="Lu Y."/>
            <person name="Wu K."/>
            <person name="Fan W."/>
            <person name="Wang G."/>
        </authorList>
    </citation>
    <scope>NUCLEOTIDE SEQUENCE</scope>
    <source>
        <strain evidence="1">12Hb</strain>
    </source>
</reference>
<proteinExistence type="predicted"/>
<name>A0A8S9WWR3_APOLU</name>
<sequence length="83" mass="9454">MVLVRIICPFWENKAATDEVFTLLDSEDAESIARAKEALTASELETQLHYIDSNFRALPDKIELLQRQNTLLIEAVETVEEFG</sequence>
<gene>
    <name evidence="1" type="ORF">GE061_005580</name>
</gene>
<evidence type="ECO:0000313" key="2">
    <source>
        <dbReference type="Proteomes" id="UP000466442"/>
    </source>
</evidence>
<accession>A0A8S9WWR3</accession>
<comment type="caution">
    <text evidence="1">The sequence shown here is derived from an EMBL/GenBank/DDBJ whole genome shotgun (WGS) entry which is preliminary data.</text>
</comment>
<organism evidence="1 2">
    <name type="scientific">Apolygus lucorum</name>
    <name type="common">Small green plant bug</name>
    <name type="synonym">Lygocoris lucorum</name>
    <dbReference type="NCBI Taxonomy" id="248454"/>
    <lineage>
        <taxon>Eukaryota</taxon>
        <taxon>Metazoa</taxon>
        <taxon>Ecdysozoa</taxon>
        <taxon>Arthropoda</taxon>
        <taxon>Hexapoda</taxon>
        <taxon>Insecta</taxon>
        <taxon>Pterygota</taxon>
        <taxon>Neoptera</taxon>
        <taxon>Paraneoptera</taxon>
        <taxon>Hemiptera</taxon>
        <taxon>Heteroptera</taxon>
        <taxon>Panheteroptera</taxon>
        <taxon>Cimicomorpha</taxon>
        <taxon>Miridae</taxon>
        <taxon>Mirini</taxon>
        <taxon>Apolygus</taxon>
    </lineage>
</organism>